<dbReference type="InterPro" id="IPR050494">
    <property type="entry name" value="Ser_Thr_dual-spec_kinase"/>
</dbReference>
<feature type="region of interest" description="Disordered" evidence="8">
    <location>
        <begin position="423"/>
        <end position="455"/>
    </location>
</feature>
<keyword evidence="3 6" id="KW-0547">Nucleotide-binding</keyword>
<organism evidence="10 11">
    <name type="scientific">Cynoglossus semilaevis</name>
    <name type="common">Tongue sole</name>
    <dbReference type="NCBI Taxonomy" id="244447"/>
    <lineage>
        <taxon>Eukaryota</taxon>
        <taxon>Metazoa</taxon>
        <taxon>Chordata</taxon>
        <taxon>Craniata</taxon>
        <taxon>Vertebrata</taxon>
        <taxon>Euteleostomi</taxon>
        <taxon>Actinopterygii</taxon>
        <taxon>Neopterygii</taxon>
        <taxon>Teleostei</taxon>
        <taxon>Neoteleostei</taxon>
        <taxon>Acanthomorphata</taxon>
        <taxon>Carangaria</taxon>
        <taxon>Pleuronectiformes</taxon>
        <taxon>Pleuronectoidei</taxon>
        <taxon>Cynoglossidae</taxon>
        <taxon>Cynoglossinae</taxon>
        <taxon>Cynoglossus</taxon>
    </lineage>
</organism>
<dbReference type="GO" id="GO:0005737">
    <property type="term" value="C:cytoplasm"/>
    <property type="evidence" value="ECO:0007669"/>
    <property type="project" value="TreeGrafter"/>
</dbReference>
<dbReference type="GO" id="GO:0016605">
    <property type="term" value="C:PML body"/>
    <property type="evidence" value="ECO:0007669"/>
    <property type="project" value="TreeGrafter"/>
</dbReference>
<dbReference type="InterPro" id="IPR008271">
    <property type="entry name" value="Ser/Thr_kinase_AS"/>
</dbReference>
<reference evidence="10" key="2">
    <citation type="submission" date="2025-08" db="UniProtKB">
        <authorList>
            <consortium name="Ensembl"/>
        </authorList>
    </citation>
    <scope>IDENTIFICATION</scope>
</reference>
<feature type="binding site" evidence="6">
    <location>
        <position position="58"/>
    </location>
    <ligand>
        <name>ATP</name>
        <dbReference type="ChEBI" id="CHEBI:30616"/>
    </ligand>
</feature>
<dbReference type="AlphaFoldDB" id="A0A3P8UN58"/>
<sequence>MDPPVDLGKPAQPDKVLPGSYLHSGSSTYRVEAFLGQGTYGIVSKCLRLEDKQTVAIKLLRKYGPYLKQAKMELAALNKLKNLDADKCNLVRWHQVFTDRGHVCLEFEHLDKSLYDLMAERSGRSMPLKQIRPLVYQLAVALTHLKAQGIIHADLKLENVMLVNHIQQPFRIKLIDFGLARLTTEIKIGSYIQSRPYRSPEILLGLPFTEAIDIWSLGCLAAVLYLGTHSQWKLKNPQRISVETGHMPKDERSIKLTCLDDLVTNQKYSYLSDVEKEAQKTDTIIFINLLKGMLHLDPSERLTPSQVVEHQFITMQHLHSMIPLSFEVRSNFHLMDQFKKRTVVSEKDETLQQPSSTRTSLLTVKATFPPFKRKMADDGNDSGPKKSRTDYRALPVKRKLAYDSNDSDPKKRRIDYGAVTVIRKLGDDEDSSGPKKSRTDYRGQQSSPKSHCSVLTPLHLPVCGESTGRYQPP</sequence>
<comment type="similarity">
    <text evidence="7">Belongs to the protein kinase superfamily.</text>
</comment>
<dbReference type="InterPro" id="IPR011009">
    <property type="entry name" value="Kinase-like_dom_sf"/>
</dbReference>
<reference evidence="10 11" key="1">
    <citation type="journal article" date="2014" name="Nat. Genet.">
        <title>Whole-genome sequence of a flatfish provides insights into ZW sex chromosome evolution and adaptation to a benthic lifestyle.</title>
        <authorList>
            <person name="Chen S."/>
            <person name="Zhang G."/>
            <person name="Shao C."/>
            <person name="Huang Q."/>
            <person name="Liu G."/>
            <person name="Zhang P."/>
            <person name="Song W."/>
            <person name="An N."/>
            <person name="Chalopin D."/>
            <person name="Volff J.N."/>
            <person name="Hong Y."/>
            <person name="Li Q."/>
            <person name="Sha Z."/>
            <person name="Zhou H."/>
            <person name="Xie M."/>
            <person name="Yu Q."/>
            <person name="Liu Y."/>
            <person name="Xiang H."/>
            <person name="Wang N."/>
            <person name="Wu K."/>
            <person name="Yang C."/>
            <person name="Zhou Q."/>
            <person name="Liao X."/>
            <person name="Yang L."/>
            <person name="Hu Q."/>
            <person name="Zhang J."/>
            <person name="Meng L."/>
            <person name="Jin L."/>
            <person name="Tian Y."/>
            <person name="Lian J."/>
            <person name="Yang J."/>
            <person name="Miao G."/>
            <person name="Liu S."/>
            <person name="Liang Z."/>
            <person name="Yan F."/>
            <person name="Li Y."/>
            <person name="Sun B."/>
            <person name="Zhang H."/>
            <person name="Zhang J."/>
            <person name="Zhu Y."/>
            <person name="Du M."/>
            <person name="Zhao Y."/>
            <person name="Schartl M."/>
            <person name="Tang Q."/>
            <person name="Wang J."/>
        </authorList>
    </citation>
    <scope>NUCLEOTIDE SEQUENCE</scope>
</reference>
<evidence type="ECO:0000256" key="1">
    <source>
        <dbReference type="ARBA" id="ARBA00022527"/>
    </source>
</evidence>
<dbReference type="GO" id="GO:0042771">
    <property type="term" value="P:intrinsic apoptotic signaling pathway in response to DNA damage by p53 class mediator"/>
    <property type="evidence" value="ECO:0007669"/>
    <property type="project" value="TreeGrafter"/>
</dbReference>
<name>A0A3P8UN58_CYNSE</name>
<dbReference type="Ensembl" id="ENSCSET00000002132.1">
    <property type="protein sequence ID" value="ENSCSEP00000002096.1"/>
    <property type="gene ID" value="ENSCSEG00000001414.1"/>
</dbReference>
<accession>A0A3P8UN58</accession>
<dbReference type="InterPro" id="IPR017441">
    <property type="entry name" value="Protein_kinase_ATP_BS"/>
</dbReference>
<feature type="domain" description="Protein kinase" evidence="9">
    <location>
        <begin position="29"/>
        <end position="313"/>
    </location>
</feature>
<dbReference type="PROSITE" id="PS50011">
    <property type="entry name" value="PROTEIN_KINASE_DOM"/>
    <property type="match status" value="1"/>
</dbReference>
<dbReference type="PROSITE" id="PS00108">
    <property type="entry name" value="PROTEIN_KINASE_ST"/>
    <property type="match status" value="1"/>
</dbReference>
<dbReference type="GO" id="GO:0046332">
    <property type="term" value="F:SMAD binding"/>
    <property type="evidence" value="ECO:0007669"/>
    <property type="project" value="TreeGrafter"/>
</dbReference>
<evidence type="ECO:0000259" key="9">
    <source>
        <dbReference type="PROSITE" id="PS50011"/>
    </source>
</evidence>
<dbReference type="PROSITE" id="PS00107">
    <property type="entry name" value="PROTEIN_KINASE_ATP"/>
    <property type="match status" value="1"/>
</dbReference>
<reference evidence="10" key="3">
    <citation type="submission" date="2025-09" db="UniProtKB">
        <authorList>
            <consortium name="Ensembl"/>
        </authorList>
    </citation>
    <scope>IDENTIFICATION</scope>
</reference>
<dbReference type="GO" id="GO:0003713">
    <property type="term" value="F:transcription coactivator activity"/>
    <property type="evidence" value="ECO:0007669"/>
    <property type="project" value="TreeGrafter"/>
</dbReference>
<dbReference type="GO" id="GO:0005524">
    <property type="term" value="F:ATP binding"/>
    <property type="evidence" value="ECO:0007669"/>
    <property type="project" value="UniProtKB-UniRule"/>
</dbReference>
<keyword evidence="1 7" id="KW-0723">Serine/threonine-protein kinase</keyword>
<keyword evidence="4" id="KW-0418">Kinase</keyword>
<proteinExistence type="inferred from homology"/>
<dbReference type="InParanoid" id="A0A3P8UN58"/>
<feature type="region of interest" description="Disordered" evidence="8">
    <location>
        <begin position="372"/>
        <end position="411"/>
    </location>
</feature>
<evidence type="ECO:0000256" key="7">
    <source>
        <dbReference type="RuleBase" id="RU000304"/>
    </source>
</evidence>
<evidence type="ECO:0000256" key="4">
    <source>
        <dbReference type="ARBA" id="ARBA00022777"/>
    </source>
</evidence>
<dbReference type="InterPro" id="IPR000719">
    <property type="entry name" value="Prot_kinase_dom"/>
</dbReference>
<evidence type="ECO:0000313" key="10">
    <source>
        <dbReference type="Ensembl" id="ENSCSEP00000002096.1"/>
    </source>
</evidence>
<dbReference type="GO" id="GO:0045944">
    <property type="term" value="P:positive regulation of transcription by RNA polymerase II"/>
    <property type="evidence" value="ECO:0007669"/>
    <property type="project" value="TreeGrafter"/>
</dbReference>
<dbReference type="SUPFAM" id="SSF56112">
    <property type="entry name" value="Protein kinase-like (PK-like)"/>
    <property type="match status" value="1"/>
</dbReference>
<evidence type="ECO:0000256" key="2">
    <source>
        <dbReference type="ARBA" id="ARBA00022679"/>
    </source>
</evidence>
<dbReference type="GO" id="GO:0007224">
    <property type="term" value="P:smoothened signaling pathway"/>
    <property type="evidence" value="ECO:0007669"/>
    <property type="project" value="TreeGrafter"/>
</dbReference>
<keyword evidence="11" id="KW-1185">Reference proteome</keyword>
<dbReference type="GO" id="GO:0004674">
    <property type="term" value="F:protein serine/threonine kinase activity"/>
    <property type="evidence" value="ECO:0007669"/>
    <property type="project" value="UniProtKB-KW"/>
</dbReference>
<evidence type="ECO:0000256" key="3">
    <source>
        <dbReference type="ARBA" id="ARBA00022741"/>
    </source>
</evidence>
<dbReference type="PANTHER" id="PTHR24058:SF53">
    <property type="entry name" value="HOMEODOMAIN-INTERACTING PROTEIN KINASE 2"/>
    <property type="match status" value="1"/>
</dbReference>
<dbReference type="GeneTree" id="ENSGT00940000164472"/>
<keyword evidence="5 6" id="KW-0067">ATP-binding</keyword>
<dbReference type="PANTHER" id="PTHR24058">
    <property type="entry name" value="DUAL SPECIFICITY PROTEIN KINASE"/>
    <property type="match status" value="1"/>
</dbReference>
<protein>
    <recommendedName>
        <fullName evidence="9">Protein kinase domain-containing protein</fullName>
    </recommendedName>
</protein>
<dbReference type="GO" id="GO:0004713">
    <property type="term" value="F:protein tyrosine kinase activity"/>
    <property type="evidence" value="ECO:0007669"/>
    <property type="project" value="TreeGrafter"/>
</dbReference>
<dbReference type="SMART" id="SM00220">
    <property type="entry name" value="S_TKc"/>
    <property type="match status" value="1"/>
</dbReference>
<dbReference type="STRING" id="244447.ENSCSEP00000002096"/>
<dbReference type="Gene3D" id="1.10.510.10">
    <property type="entry name" value="Transferase(Phosphotransferase) domain 1"/>
    <property type="match status" value="1"/>
</dbReference>
<dbReference type="GO" id="GO:0003714">
    <property type="term" value="F:transcription corepressor activity"/>
    <property type="evidence" value="ECO:0007669"/>
    <property type="project" value="TreeGrafter"/>
</dbReference>
<dbReference type="Pfam" id="PF00069">
    <property type="entry name" value="Pkinase"/>
    <property type="match status" value="1"/>
</dbReference>
<evidence type="ECO:0000256" key="5">
    <source>
        <dbReference type="ARBA" id="ARBA00022840"/>
    </source>
</evidence>
<evidence type="ECO:0000313" key="11">
    <source>
        <dbReference type="Proteomes" id="UP000265120"/>
    </source>
</evidence>
<evidence type="ECO:0000256" key="6">
    <source>
        <dbReference type="PROSITE-ProRule" id="PRU10141"/>
    </source>
</evidence>
<keyword evidence="2" id="KW-0808">Transferase</keyword>
<dbReference type="Gene3D" id="3.30.200.20">
    <property type="entry name" value="Phosphorylase Kinase, domain 1"/>
    <property type="match status" value="1"/>
</dbReference>
<evidence type="ECO:0000256" key="8">
    <source>
        <dbReference type="SAM" id="MobiDB-lite"/>
    </source>
</evidence>
<dbReference type="Proteomes" id="UP000265120">
    <property type="component" value="Chromosome 3"/>
</dbReference>